<dbReference type="HOGENOM" id="CLU_121099_0_0_1"/>
<dbReference type="Pfam" id="PF07543">
    <property type="entry name" value="PGA2"/>
    <property type="match status" value="1"/>
</dbReference>
<proteinExistence type="predicted"/>
<gene>
    <name evidence="3" type="ORF">GQ26_0022030</name>
</gene>
<dbReference type="PANTHER" id="PTHR28199">
    <property type="entry name" value="PROCESSING OF GAS1 AND ALP PROTEIN 2"/>
    <property type="match status" value="1"/>
</dbReference>
<feature type="compositionally biased region" description="Low complexity" evidence="1">
    <location>
        <begin position="181"/>
        <end position="190"/>
    </location>
</feature>
<evidence type="ECO:0000256" key="1">
    <source>
        <dbReference type="SAM" id="MobiDB-lite"/>
    </source>
</evidence>
<feature type="compositionally biased region" description="Basic and acidic residues" evidence="1">
    <location>
        <begin position="73"/>
        <end position="127"/>
    </location>
</feature>
<dbReference type="eggNOG" id="ENOG502S828">
    <property type="taxonomic scope" value="Eukaryota"/>
</dbReference>
<dbReference type="GO" id="GO:0015031">
    <property type="term" value="P:protein transport"/>
    <property type="evidence" value="ECO:0007669"/>
    <property type="project" value="TreeGrafter"/>
</dbReference>
<dbReference type="PANTHER" id="PTHR28199:SF1">
    <property type="entry name" value="PROCESSING OF GAS1 AND ALP PROTEIN 2"/>
    <property type="match status" value="1"/>
</dbReference>
<sequence length="211" mass="24905">MTSSTDPTALLTDLFDTLRDSFLEFLHDFQDYVATPKVRHWLRIIVIVAGYIMLRPAIELFFKWLFERKNSKEEEEQKRKKEEEDKKLEEEGLKKPKKDGNSLRVGTKTEESKTEEKKSEKVQESKGGKKTTANENTSKKNNKTKTDEYENSDQEDYAEKIRASGVLEWGRDARKRKQRQQVEAEQQQQQKKIDEEKLLELLDWSDEEGKQ</sequence>
<evidence type="ECO:0000256" key="2">
    <source>
        <dbReference type="SAM" id="Phobius"/>
    </source>
</evidence>
<accession>A0A093VKS7</accession>
<feature type="transmembrane region" description="Helical" evidence="2">
    <location>
        <begin position="41"/>
        <end position="62"/>
    </location>
</feature>
<name>A0A093VKS7_TALMA</name>
<dbReference type="EMBL" id="JPOX01000002">
    <property type="protein sequence ID" value="KFX52800.1"/>
    <property type="molecule type" value="Genomic_DNA"/>
</dbReference>
<dbReference type="InterPro" id="IPR011431">
    <property type="entry name" value="Trafficking_Pga2"/>
</dbReference>
<keyword evidence="2" id="KW-0472">Membrane</keyword>
<organism evidence="3">
    <name type="scientific">Talaromyces marneffei PM1</name>
    <dbReference type="NCBI Taxonomy" id="1077442"/>
    <lineage>
        <taxon>Eukaryota</taxon>
        <taxon>Fungi</taxon>
        <taxon>Dikarya</taxon>
        <taxon>Ascomycota</taxon>
        <taxon>Pezizomycotina</taxon>
        <taxon>Eurotiomycetes</taxon>
        <taxon>Eurotiomycetidae</taxon>
        <taxon>Eurotiales</taxon>
        <taxon>Trichocomaceae</taxon>
        <taxon>Talaromyces</taxon>
        <taxon>Talaromyces sect. Talaromyces</taxon>
    </lineage>
</organism>
<evidence type="ECO:0000313" key="3">
    <source>
        <dbReference type="EMBL" id="KFX52800.1"/>
    </source>
</evidence>
<feature type="region of interest" description="Disordered" evidence="1">
    <location>
        <begin position="73"/>
        <end position="194"/>
    </location>
</feature>
<keyword evidence="2" id="KW-0812">Transmembrane</keyword>
<keyword evidence="2" id="KW-1133">Transmembrane helix</keyword>
<dbReference type="AlphaFoldDB" id="A0A093VKS7"/>
<comment type="caution">
    <text evidence="3">The sequence shown here is derived from an EMBL/GenBank/DDBJ whole genome shotgun (WGS) entry which is preliminary data.</text>
</comment>
<protein>
    <submittedName>
        <fullName evidence="3">PGA2-like C27.01c</fullName>
    </submittedName>
</protein>
<reference evidence="3" key="1">
    <citation type="journal article" date="2014" name="PLoS Genet.">
        <title>Signature Gene Expression Reveals Novel Clues to the Molecular Mechanisms of Dimorphic Transition in Penicillium marneffei.</title>
        <authorList>
            <person name="Yang E."/>
            <person name="Wang G."/>
            <person name="Cai J."/>
            <person name="Woo P.C."/>
            <person name="Lau S.K."/>
            <person name="Yuen K.-Y."/>
            <person name="Chow W.-N."/>
            <person name="Lin X."/>
        </authorList>
    </citation>
    <scope>NUCLEOTIDE SEQUENCE [LARGE SCALE GENOMIC DNA]</scope>
    <source>
        <strain evidence="3">PM1</strain>
    </source>
</reference>